<keyword evidence="1" id="KW-1133">Transmembrane helix</keyword>
<reference evidence="2" key="1">
    <citation type="submission" date="2020-08" db="EMBL/GenBank/DDBJ databases">
        <title>Plant Genome Project.</title>
        <authorList>
            <person name="Zhang R.-G."/>
        </authorList>
    </citation>
    <scope>NUCLEOTIDE SEQUENCE</scope>
    <source>
        <strain evidence="2">WSP0</strain>
        <tissue evidence="2">Leaf</tissue>
    </source>
</reference>
<dbReference type="AlphaFoldDB" id="A0AAV6I877"/>
<keyword evidence="1" id="KW-0472">Membrane</keyword>
<dbReference type="EMBL" id="JACTNZ010000012">
    <property type="protein sequence ID" value="KAG5522919.1"/>
    <property type="molecule type" value="Genomic_DNA"/>
</dbReference>
<dbReference type="Proteomes" id="UP000823749">
    <property type="component" value="Chromosome 12"/>
</dbReference>
<sequence length="54" mass="6053">MIGIGQKRYHKALELLHNVGELSLVQQCFLIIVKFAIDYLLVVTLSLLLSAITL</sequence>
<keyword evidence="1" id="KW-0812">Transmembrane</keyword>
<comment type="caution">
    <text evidence="2">The sequence shown here is derived from an EMBL/GenBank/DDBJ whole genome shotgun (WGS) entry which is preliminary data.</text>
</comment>
<protein>
    <submittedName>
        <fullName evidence="2">Uncharacterized protein</fullName>
    </submittedName>
</protein>
<organism evidence="2 3">
    <name type="scientific">Rhododendron griersonianum</name>
    <dbReference type="NCBI Taxonomy" id="479676"/>
    <lineage>
        <taxon>Eukaryota</taxon>
        <taxon>Viridiplantae</taxon>
        <taxon>Streptophyta</taxon>
        <taxon>Embryophyta</taxon>
        <taxon>Tracheophyta</taxon>
        <taxon>Spermatophyta</taxon>
        <taxon>Magnoliopsida</taxon>
        <taxon>eudicotyledons</taxon>
        <taxon>Gunneridae</taxon>
        <taxon>Pentapetalae</taxon>
        <taxon>asterids</taxon>
        <taxon>Ericales</taxon>
        <taxon>Ericaceae</taxon>
        <taxon>Ericoideae</taxon>
        <taxon>Rhodoreae</taxon>
        <taxon>Rhododendron</taxon>
    </lineage>
</organism>
<evidence type="ECO:0000313" key="2">
    <source>
        <dbReference type="EMBL" id="KAG5522919.1"/>
    </source>
</evidence>
<evidence type="ECO:0000313" key="3">
    <source>
        <dbReference type="Proteomes" id="UP000823749"/>
    </source>
</evidence>
<gene>
    <name evidence="2" type="ORF">RHGRI_034911</name>
</gene>
<accession>A0AAV6I877</accession>
<proteinExistence type="predicted"/>
<keyword evidence="3" id="KW-1185">Reference proteome</keyword>
<name>A0AAV6I877_9ERIC</name>
<evidence type="ECO:0000256" key="1">
    <source>
        <dbReference type="SAM" id="Phobius"/>
    </source>
</evidence>
<feature type="transmembrane region" description="Helical" evidence="1">
    <location>
        <begin position="24"/>
        <end position="49"/>
    </location>
</feature>